<dbReference type="Gene3D" id="3.40.710.10">
    <property type="entry name" value="DD-peptidase/beta-lactamase superfamily"/>
    <property type="match status" value="1"/>
</dbReference>
<evidence type="ECO:0000313" key="3">
    <source>
        <dbReference type="Proteomes" id="UP000638313"/>
    </source>
</evidence>
<organism evidence="2 3">
    <name type="scientific">Streptomyces mashuensis</name>
    <dbReference type="NCBI Taxonomy" id="33904"/>
    <lineage>
        <taxon>Bacteria</taxon>
        <taxon>Bacillati</taxon>
        <taxon>Actinomycetota</taxon>
        <taxon>Actinomycetes</taxon>
        <taxon>Kitasatosporales</taxon>
        <taxon>Streptomycetaceae</taxon>
        <taxon>Streptomyces</taxon>
    </lineage>
</organism>
<dbReference type="Proteomes" id="UP000638313">
    <property type="component" value="Unassembled WGS sequence"/>
</dbReference>
<sequence length="377" mass="39705">MSSIRTHLAVAATLAAITLCVPDPVAAGAAGGGRAVTVPPGVTAGIAVYDRQTGTFTEQLHAHTPFRSASVVKLLIALDHLWDRPVATLPPEDRERLGIMLRSSDDDAASHYWTTDGGSAIVRRMITRLGLGDTAPPPAAHPGYWGYTALSAADTVTIYRHVLEAAPAAVHAFVMDNLRAATPCGTDGFDQSFGIAAAFDRPRAVKQGWSGFTSDGCADDSRLSVRRAGTAGVDLRRGALHTTGTVGAGDRSIVAVFTLHPDGTPYGKAYSDLSRLTRSLNVPGATRSSGSWFGTWGPALQVRAAATTDSAVLTTLPDGVDVRVGCQHRGEKLTVPPYTNDWWSYLPAYGGYVSNIYVTCPGNRLPDVPECTDGPHA</sequence>
<name>A0A919B930_9ACTN</name>
<reference evidence="2" key="1">
    <citation type="journal article" date="2014" name="Int. J. Syst. Evol. Microbiol.">
        <title>Complete genome sequence of Corynebacterium casei LMG S-19264T (=DSM 44701T), isolated from a smear-ripened cheese.</title>
        <authorList>
            <consortium name="US DOE Joint Genome Institute (JGI-PGF)"/>
            <person name="Walter F."/>
            <person name="Albersmeier A."/>
            <person name="Kalinowski J."/>
            <person name="Ruckert C."/>
        </authorList>
    </citation>
    <scope>NUCLEOTIDE SEQUENCE</scope>
    <source>
        <strain evidence="2">JCM 4059</strain>
    </source>
</reference>
<feature type="chain" id="PRO_5039607179" description="Lipoprotein" evidence="1">
    <location>
        <begin position="27"/>
        <end position="377"/>
    </location>
</feature>
<comment type="caution">
    <text evidence="2">The sequence shown here is derived from an EMBL/GenBank/DDBJ whole genome shotgun (WGS) entry which is preliminary data.</text>
</comment>
<accession>A0A919B930</accession>
<dbReference type="InterPro" id="IPR012338">
    <property type="entry name" value="Beta-lactam/transpept-like"/>
</dbReference>
<dbReference type="EMBL" id="BNBD01000014">
    <property type="protein sequence ID" value="GHF65267.1"/>
    <property type="molecule type" value="Genomic_DNA"/>
</dbReference>
<evidence type="ECO:0008006" key="4">
    <source>
        <dbReference type="Google" id="ProtNLM"/>
    </source>
</evidence>
<dbReference type="RefSeq" id="WP_373311750.1">
    <property type="nucleotide sequence ID" value="NZ_BNBD01000014.1"/>
</dbReference>
<gene>
    <name evidence="2" type="ORF">GCM10010218_53420</name>
</gene>
<keyword evidence="3" id="KW-1185">Reference proteome</keyword>
<keyword evidence="1" id="KW-0732">Signal</keyword>
<reference evidence="2" key="2">
    <citation type="submission" date="2020-09" db="EMBL/GenBank/DDBJ databases">
        <authorList>
            <person name="Sun Q."/>
            <person name="Ohkuma M."/>
        </authorList>
    </citation>
    <scope>NUCLEOTIDE SEQUENCE</scope>
    <source>
        <strain evidence="2">JCM 4059</strain>
    </source>
</reference>
<dbReference type="AlphaFoldDB" id="A0A919B930"/>
<feature type="signal peptide" evidence="1">
    <location>
        <begin position="1"/>
        <end position="26"/>
    </location>
</feature>
<evidence type="ECO:0000313" key="2">
    <source>
        <dbReference type="EMBL" id="GHF65267.1"/>
    </source>
</evidence>
<protein>
    <recommendedName>
        <fullName evidence="4">Lipoprotein</fullName>
    </recommendedName>
</protein>
<dbReference type="SUPFAM" id="SSF56601">
    <property type="entry name" value="beta-lactamase/transpeptidase-like"/>
    <property type="match status" value="1"/>
</dbReference>
<evidence type="ECO:0000256" key="1">
    <source>
        <dbReference type="SAM" id="SignalP"/>
    </source>
</evidence>
<proteinExistence type="predicted"/>